<dbReference type="Proteomes" id="UP000254326">
    <property type="component" value="Unassembled WGS sequence"/>
</dbReference>
<protein>
    <submittedName>
        <fullName evidence="2">Uncharacterized protein</fullName>
    </submittedName>
</protein>
<gene>
    <name evidence="2" type="ORF">DN730_17420</name>
</gene>
<feature type="region of interest" description="Disordered" evidence="1">
    <location>
        <begin position="13"/>
        <end position="64"/>
    </location>
</feature>
<dbReference type="RefSeq" id="WP_115469415.1">
    <property type="nucleotide sequence ID" value="NZ_QKRA01000013.1"/>
</dbReference>
<evidence type="ECO:0000313" key="3">
    <source>
        <dbReference type="Proteomes" id="UP000254326"/>
    </source>
</evidence>
<evidence type="ECO:0000313" key="2">
    <source>
        <dbReference type="EMBL" id="RDL42841.1"/>
    </source>
</evidence>
<name>A0A370U4Z6_9GAMM</name>
<comment type="caution">
    <text evidence="2">The sequence shown here is derived from an EMBL/GenBank/DDBJ whole genome shotgun (WGS) entry which is preliminary data.</text>
</comment>
<dbReference type="AlphaFoldDB" id="A0A370U4Z6"/>
<evidence type="ECO:0000256" key="1">
    <source>
        <dbReference type="SAM" id="MobiDB-lite"/>
    </source>
</evidence>
<keyword evidence="3" id="KW-1185">Reference proteome</keyword>
<sequence length="201" mass="20724">MSRIYKKTNFAGSDSLTGVAFGGGGGGGGGGGSRRSRRSQARGSKIANAARKVSKKSSQGESGITLSLSIPKNRDKVINATDKLKDVHDLTKNIQSEYKNGKKNSFVGAAAKSILKAADNMVISKGAATAGTMMSGGNVIVGAGASSLASSAYDGSSADKDFDETVDKAVDYIDKGGLTKDINTAIKTGEGMIMSDFYRTY</sequence>
<dbReference type="EMBL" id="QKRA01000013">
    <property type="protein sequence ID" value="RDL42841.1"/>
    <property type="molecule type" value="Genomic_DNA"/>
</dbReference>
<feature type="compositionally biased region" description="Gly residues" evidence="1">
    <location>
        <begin position="20"/>
        <end position="33"/>
    </location>
</feature>
<reference evidence="2 3" key="1">
    <citation type="submission" date="2018-06" db="EMBL/GenBank/DDBJ databases">
        <title>Marinomonas sp. YLB-05 draft genome sequence.</title>
        <authorList>
            <person name="Yu L."/>
            <person name="Tang X."/>
        </authorList>
    </citation>
    <scope>NUCLEOTIDE SEQUENCE [LARGE SCALE GENOMIC DNA]</scope>
    <source>
        <strain evidence="2 3">YLB-05</strain>
    </source>
</reference>
<organism evidence="2 3">
    <name type="scientific">Marinomonas piezotolerans</name>
    <dbReference type="NCBI Taxonomy" id="2213058"/>
    <lineage>
        <taxon>Bacteria</taxon>
        <taxon>Pseudomonadati</taxon>
        <taxon>Pseudomonadota</taxon>
        <taxon>Gammaproteobacteria</taxon>
        <taxon>Oceanospirillales</taxon>
        <taxon>Oceanospirillaceae</taxon>
        <taxon>Marinomonas</taxon>
    </lineage>
</organism>
<proteinExistence type="predicted"/>
<accession>A0A370U4Z6</accession>